<organism evidence="1 2">
    <name type="scientific">Dreissena polymorpha</name>
    <name type="common">Zebra mussel</name>
    <name type="synonym">Mytilus polymorpha</name>
    <dbReference type="NCBI Taxonomy" id="45954"/>
    <lineage>
        <taxon>Eukaryota</taxon>
        <taxon>Metazoa</taxon>
        <taxon>Spiralia</taxon>
        <taxon>Lophotrochozoa</taxon>
        <taxon>Mollusca</taxon>
        <taxon>Bivalvia</taxon>
        <taxon>Autobranchia</taxon>
        <taxon>Heteroconchia</taxon>
        <taxon>Euheterodonta</taxon>
        <taxon>Imparidentia</taxon>
        <taxon>Neoheterodontei</taxon>
        <taxon>Myida</taxon>
        <taxon>Dreissenoidea</taxon>
        <taxon>Dreissenidae</taxon>
        <taxon>Dreissena</taxon>
    </lineage>
</organism>
<gene>
    <name evidence="1" type="ORF">DPMN_050465</name>
</gene>
<dbReference type="EMBL" id="JAIWYP010000012">
    <property type="protein sequence ID" value="KAH3724643.1"/>
    <property type="molecule type" value="Genomic_DNA"/>
</dbReference>
<proteinExistence type="predicted"/>
<dbReference type="Proteomes" id="UP000828390">
    <property type="component" value="Unassembled WGS sequence"/>
</dbReference>
<reference evidence="1" key="2">
    <citation type="submission" date="2020-11" db="EMBL/GenBank/DDBJ databases">
        <authorList>
            <person name="McCartney M.A."/>
            <person name="Auch B."/>
            <person name="Kono T."/>
            <person name="Mallez S."/>
            <person name="Becker A."/>
            <person name="Gohl D.M."/>
            <person name="Silverstein K.A.T."/>
            <person name="Koren S."/>
            <person name="Bechman K.B."/>
            <person name="Herman A."/>
            <person name="Abrahante J.E."/>
            <person name="Garbe J."/>
        </authorList>
    </citation>
    <scope>NUCLEOTIDE SEQUENCE</scope>
    <source>
        <strain evidence="1">Duluth1</strain>
        <tissue evidence="1">Whole animal</tissue>
    </source>
</reference>
<keyword evidence="2" id="KW-1185">Reference proteome</keyword>
<protein>
    <submittedName>
        <fullName evidence="1">Uncharacterized protein</fullName>
    </submittedName>
</protein>
<name>A0A9D4CHK7_DREPO</name>
<sequence>MASKQFTIKVPPPGDTSIAIIKSFLKTLFYLGPPIPSSKASICKANLVHLSIRLATMSHSEGLCVKYWQPEGLKRARAQRKKTSDAKICCSCWYKKSRRMNAISDFHGNKRTKPVEKLRFQEVQLRAILVPVAICKLQLFQPG</sequence>
<comment type="caution">
    <text evidence="1">The sequence shown here is derived from an EMBL/GenBank/DDBJ whole genome shotgun (WGS) entry which is preliminary data.</text>
</comment>
<reference evidence="1" key="1">
    <citation type="journal article" date="2019" name="bioRxiv">
        <title>The Genome of the Zebra Mussel, Dreissena polymorpha: A Resource for Invasive Species Research.</title>
        <authorList>
            <person name="McCartney M.A."/>
            <person name="Auch B."/>
            <person name="Kono T."/>
            <person name="Mallez S."/>
            <person name="Zhang Y."/>
            <person name="Obille A."/>
            <person name="Becker A."/>
            <person name="Abrahante J.E."/>
            <person name="Garbe J."/>
            <person name="Badalamenti J.P."/>
            <person name="Herman A."/>
            <person name="Mangelson H."/>
            <person name="Liachko I."/>
            <person name="Sullivan S."/>
            <person name="Sone E.D."/>
            <person name="Koren S."/>
            <person name="Silverstein K.A.T."/>
            <person name="Beckman K.B."/>
            <person name="Gohl D.M."/>
        </authorList>
    </citation>
    <scope>NUCLEOTIDE SEQUENCE</scope>
    <source>
        <strain evidence="1">Duluth1</strain>
        <tissue evidence="1">Whole animal</tissue>
    </source>
</reference>
<dbReference type="AlphaFoldDB" id="A0A9D4CHK7"/>
<accession>A0A9D4CHK7</accession>
<evidence type="ECO:0000313" key="2">
    <source>
        <dbReference type="Proteomes" id="UP000828390"/>
    </source>
</evidence>
<evidence type="ECO:0000313" key="1">
    <source>
        <dbReference type="EMBL" id="KAH3724643.1"/>
    </source>
</evidence>